<dbReference type="CDD" id="cd06127">
    <property type="entry name" value="DEDDh"/>
    <property type="match status" value="1"/>
</dbReference>
<dbReference type="PANTHER" id="PTHR30231">
    <property type="entry name" value="DNA POLYMERASE III SUBUNIT EPSILON"/>
    <property type="match status" value="1"/>
</dbReference>
<comment type="caution">
    <text evidence="4">The sequence shown here is derived from an EMBL/GenBank/DDBJ whole genome shotgun (WGS) entry which is preliminary data.</text>
</comment>
<dbReference type="NCBIfam" id="NF006615">
    <property type="entry name" value="PRK09182.1"/>
    <property type="match status" value="1"/>
</dbReference>
<name>A0A562NBF8_9HYPH</name>
<evidence type="ECO:0000313" key="5">
    <source>
        <dbReference type="Proteomes" id="UP000317122"/>
    </source>
</evidence>
<dbReference type="GO" id="GO:0008408">
    <property type="term" value="F:3'-5' exonuclease activity"/>
    <property type="evidence" value="ECO:0007669"/>
    <property type="project" value="TreeGrafter"/>
</dbReference>
<dbReference type="Gene3D" id="3.30.420.10">
    <property type="entry name" value="Ribonuclease H-like superfamily/Ribonuclease H"/>
    <property type="match status" value="1"/>
</dbReference>
<dbReference type="FunFam" id="3.30.420.10:FF:000045">
    <property type="entry name" value="3'-5' exonuclease DinG"/>
    <property type="match status" value="1"/>
</dbReference>
<dbReference type="SUPFAM" id="SSF53098">
    <property type="entry name" value="Ribonuclease H-like"/>
    <property type="match status" value="1"/>
</dbReference>
<reference evidence="4 5" key="1">
    <citation type="journal article" date="2015" name="Stand. Genomic Sci.">
        <title>Genomic Encyclopedia of Bacterial and Archaeal Type Strains, Phase III: the genomes of soil and plant-associated and newly described type strains.</title>
        <authorList>
            <person name="Whitman W.B."/>
            <person name="Woyke T."/>
            <person name="Klenk H.P."/>
            <person name="Zhou Y."/>
            <person name="Lilburn T.G."/>
            <person name="Beck B.J."/>
            <person name="De Vos P."/>
            <person name="Vandamme P."/>
            <person name="Eisen J.A."/>
            <person name="Garrity G."/>
            <person name="Hugenholtz P."/>
            <person name="Kyrpides N.C."/>
        </authorList>
    </citation>
    <scope>NUCLEOTIDE SEQUENCE [LARGE SCALE GENOMIC DNA]</scope>
    <source>
        <strain evidence="4 5">CGMCC 1.2546</strain>
    </source>
</reference>
<evidence type="ECO:0000256" key="2">
    <source>
        <dbReference type="ARBA" id="ARBA00026073"/>
    </source>
</evidence>
<proteinExistence type="predicted"/>
<keyword evidence="5" id="KW-1185">Reference proteome</keyword>
<dbReference type="InterPro" id="IPR013520">
    <property type="entry name" value="Ribonucl_H"/>
</dbReference>
<dbReference type="InterPro" id="IPR036397">
    <property type="entry name" value="RNaseH_sf"/>
</dbReference>
<dbReference type="GO" id="GO:0003676">
    <property type="term" value="F:nucleic acid binding"/>
    <property type="evidence" value="ECO:0007669"/>
    <property type="project" value="InterPro"/>
</dbReference>
<accession>A0A562NBF8</accession>
<evidence type="ECO:0000256" key="1">
    <source>
        <dbReference type="ARBA" id="ARBA00025483"/>
    </source>
</evidence>
<feature type="domain" description="Exonuclease" evidence="3">
    <location>
        <begin position="35"/>
        <end position="200"/>
    </location>
</feature>
<dbReference type="Proteomes" id="UP000317122">
    <property type="component" value="Unassembled WGS sequence"/>
</dbReference>
<organism evidence="4 5">
    <name type="scientific">Mesorhizobium tianshanense</name>
    <dbReference type="NCBI Taxonomy" id="39844"/>
    <lineage>
        <taxon>Bacteria</taxon>
        <taxon>Pseudomonadati</taxon>
        <taxon>Pseudomonadota</taxon>
        <taxon>Alphaproteobacteria</taxon>
        <taxon>Hyphomicrobiales</taxon>
        <taxon>Phyllobacteriaceae</taxon>
        <taxon>Mesorhizobium</taxon>
    </lineage>
</organism>
<dbReference type="InterPro" id="IPR012337">
    <property type="entry name" value="RNaseH-like_sf"/>
</dbReference>
<comment type="function">
    <text evidence="1">DNA polymerase III is a complex, multichain enzyme responsible for most of the replicative synthesis in bacteria. The epsilon subunit contain the editing function and is a proofreading 3'-5' exonuclease.</text>
</comment>
<dbReference type="AlphaFoldDB" id="A0A562NBF8"/>
<dbReference type="Pfam" id="PF00929">
    <property type="entry name" value="RNase_T"/>
    <property type="match status" value="1"/>
</dbReference>
<evidence type="ECO:0000259" key="3">
    <source>
        <dbReference type="SMART" id="SM00479"/>
    </source>
</evidence>
<dbReference type="GO" id="GO:0005829">
    <property type="term" value="C:cytosol"/>
    <property type="evidence" value="ECO:0007669"/>
    <property type="project" value="TreeGrafter"/>
</dbReference>
<dbReference type="EMBL" id="VLKT01000036">
    <property type="protein sequence ID" value="TWI29505.1"/>
    <property type="molecule type" value="Genomic_DNA"/>
</dbReference>
<protein>
    <submittedName>
        <fullName evidence="4">DNA polymerase-3 subunit epsilon</fullName>
    </submittedName>
</protein>
<dbReference type="GO" id="GO:0045004">
    <property type="term" value="P:DNA replication proofreading"/>
    <property type="evidence" value="ECO:0007669"/>
    <property type="project" value="TreeGrafter"/>
</dbReference>
<dbReference type="SMART" id="SM00479">
    <property type="entry name" value="EXOIII"/>
    <property type="match status" value="1"/>
</dbReference>
<dbReference type="PANTHER" id="PTHR30231:SF37">
    <property type="entry name" value="EXODEOXYRIBONUCLEASE 10"/>
    <property type="match status" value="1"/>
</dbReference>
<sequence>MISLNCLKIPGGSRFCESWCPARSSIAPIGRYPRLAVLVDVETTGLNHSRDEVIEIGAVAFTYDDEGMIGDVVGVFSALRQPSGSIPAEITRLTGITDEMVAGQTIDLVALDALIEPADLIIAHNAGFDRPFCEHLSPSFIPKPWACSVTEIRWADHGFEGNKLGYLVGQSGLFHDGHRATDDCHALLEILARPIASGDVTPFAELYAASQRLRVRVWAENSPFEMKDHLKARGYRWSDGSDGRPKAWWTEIAEVTLDDELRFLRGDIYRWPEAEPLMQRLSAADRFKSSV</sequence>
<comment type="subunit">
    <text evidence="2">DNA polymerase III contains a core (composed of alpha, epsilon and theta chains) that associates with a tau subunit. This core dimerizes to form the POLIII' complex. PolIII' associates with the gamma complex (composed of gamma, delta, delta', psi and chi chains) and with the beta chain to form the complete DNA polymerase III complex.</text>
</comment>
<evidence type="ECO:0000313" key="4">
    <source>
        <dbReference type="EMBL" id="TWI29505.1"/>
    </source>
</evidence>
<gene>
    <name evidence="4" type="ORF">IQ26_05087</name>
</gene>